<dbReference type="EMBL" id="LR786649">
    <property type="protein sequence ID" value="CAB3262364.1"/>
    <property type="molecule type" value="mRNA"/>
</dbReference>
<feature type="compositionally biased region" description="Basic residues" evidence="1">
    <location>
        <begin position="265"/>
        <end position="275"/>
    </location>
</feature>
<accession>A0A6F9DH35</accession>
<dbReference type="PANTHER" id="PTHR15732:SF4">
    <property type="entry name" value="PROTEIN MOONRAKER"/>
    <property type="match status" value="1"/>
</dbReference>
<name>A0A6F9DH35_9ASCI</name>
<sequence>MAKNMICIENPSQYNNQLLFNLDASDSSNYGNQNRNPGVIVIEKVGQRPKVPHVKPESDRIPLTNERLALAIKLAKLDVSNSQYEDQSYRNRIQHGPKHSKPRRPRIHNEYVSEKEVLLPPKSPVMSKKYRPSQTKVTKRLVKKPKTPKKIQFKEPPTFDDSRILQINEYNRPRNPRTNRQKDVCTSTADLNPEVPSFIDKSYFQQFAEKQDVVKKEKLRKRRNDRAPQKSGFLSLQRSPPKNYKRTSHNLSSPLFKSKQYQVYPKKKPSHKTNPKLKSFQTGLPKPKYTSPSKKLEYSDIATTSEDEISFEARYDDRYSAPRSSVQRNPPKPALKGVKLRNSSSKGVVDSIFDDIVEDTADKIHKMHTSLDLEERAHELNQAGTFETLHQRINDIENEENEIRARWKNIQYDDINNSSKPTIKPQTRSYQSDPEFIHFTVDDKTVPRKSRSKEPYKFVSDKKLSKQSHLSSLRAKSPLLKSKPRIQLSMNDESVQSIMQYKKERQQYLQTCFHEPKGQFNPWKIVEELSNEIMSSVMTSVCGEVNEVCETCVDHIFEGEFAVPNQSGLMSLVDHSSDLSKCEESAVLHEDPQKHSVSFR</sequence>
<dbReference type="GO" id="GO:0007099">
    <property type="term" value="P:centriole replication"/>
    <property type="evidence" value="ECO:0007669"/>
    <property type="project" value="InterPro"/>
</dbReference>
<dbReference type="AlphaFoldDB" id="A0A6F9DH35"/>
<dbReference type="InterPro" id="IPR031447">
    <property type="entry name" value="MNR"/>
</dbReference>
<organism evidence="2">
    <name type="scientific">Phallusia mammillata</name>
    <dbReference type="NCBI Taxonomy" id="59560"/>
    <lineage>
        <taxon>Eukaryota</taxon>
        <taxon>Metazoa</taxon>
        <taxon>Chordata</taxon>
        <taxon>Tunicata</taxon>
        <taxon>Ascidiacea</taxon>
        <taxon>Phlebobranchia</taxon>
        <taxon>Ascidiidae</taxon>
        <taxon>Phallusia</taxon>
    </lineage>
</organism>
<reference evidence="2" key="1">
    <citation type="submission" date="2020-04" db="EMBL/GenBank/DDBJ databases">
        <authorList>
            <person name="Neveu A P."/>
        </authorList>
    </citation>
    <scope>NUCLEOTIDE SEQUENCE</scope>
    <source>
        <tissue evidence="2">Whole embryo</tissue>
    </source>
</reference>
<dbReference type="GO" id="GO:0034451">
    <property type="term" value="C:centriolar satellite"/>
    <property type="evidence" value="ECO:0007669"/>
    <property type="project" value="TreeGrafter"/>
</dbReference>
<protein>
    <submittedName>
        <fullName evidence="2">Uncharacterized protein LOC100179520</fullName>
    </submittedName>
</protein>
<dbReference type="GO" id="GO:0071539">
    <property type="term" value="P:protein localization to centrosome"/>
    <property type="evidence" value="ECO:0007669"/>
    <property type="project" value="TreeGrafter"/>
</dbReference>
<feature type="compositionally biased region" description="Polar residues" evidence="1">
    <location>
        <begin position="249"/>
        <end position="261"/>
    </location>
</feature>
<feature type="region of interest" description="Disordered" evidence="1">
    <location>
        <begin position="123"/>
        <end position="191"/>
    </location>
</feature>
<gene>
    <name evidence="2" type="primary">LOC100179520</name>
</gene>
<feature type="region of interest" description="Disordered" evidence="1">
    <location>
        <begin position="215"/>
        <end position="295"/>
    </location>
</feature>
<dbReference type="Pfam" id="PF15718">
    <property type="entry name" value="MNR"/>
    <property type="match status" value="1"/>
</dbReference>
<proteinExistence type="evidence at transcript level"/>
<feature type="region of interest" description="Disordered" evidence="1">
    <location>
        <begin position="320"/>
        <end position="341"/>
    </location>
</feature>
<feature type="compositionally biased region" description="Basic residues" evidence="1">
    <location>
        <begin position="137"/>
        <end position="151"/>
    </location>
</feature>
<evidence type="ECO:0000256" key="1">
    <source>
        <dbReference type="SAM" id="MobiDB-lite"/>
    </source>
</evidence>
<dbReference type="PANTHER" id="PTHR15732">
    <property type="entry name" value="PROTEIN MOONRAKER"/>
    <property type="match status" value="1"/>
</dbReference>
<evidence type="ECO:0000313" key="2">
    <source>
        <dbReference type="EMBL" id="CAB3262364.1"/>
    </source>
</evidence>